<dbReference type="PROSITE" id="PS51257">
    <property type="entry name" value="PROKAR_LIPOPROTEIN"/>
    <property type="match status" value="1"/>
</dbReference>
<organism evidence="4 5">
    <name type="scientific">Mycoplasmopsis alligatoris A21JP2</name>
    <dbReference type="NCBI Taxonomy" id="747682"/>
    <lineage>
        <taxon>Bacteria</taxon>
        <taxon>Bacillati</taxon>
        <taxon>Mycoplasmatota</taxon>
        <taxon>Mycoplasmoidales</taxon>
        <taxon>Metamycoplasmataceae</taxon>
        <taxon>Mycoplasmopsis</taxon>
    </lineage>
</organism>
<proteinExistence type="predicted"/>
<evidence type="ECO:0000259" key="3">
    <source>
        <dbReference type="Pfam" id="PF01732"/>
    </source>
</evidence>
<dbReference type="RefSeq" id="WP_005683931.1">
    <property type="nucleotide sequence ID" value="NZ_ADNC01000027.1"/>
</dbReference>
<dbReference type="Proteomes" id="UP000004757">
    <property type="component" value="Unassembled WGS sequence"/>
</dbReference>
<feature type="chain" id="PRO_5003066441" evidence="2">
    <location>
        <begin position="24"/>
        <end position="195"/>
    </location>
</feature>
<feature type="compositionally biased region" description="Polar residues" evidence="1">
    <location>
        <begin position="31"/>
        <end position="44"/>
    </location>
</feature>
<evidence type="ECO:0000256" key="1">
    <source>
        <dbReference type="SAM" id="MobiDB-lite"/>
    </source>
</evidence>
<keyword evidence="5" id="KW-1185">Reference proteome</keyword>
<sequence>MNKKFFKSTFIGLAILSSSFLVSCTSGPNLNSTLKDQEVDNNNITKEEPKKPINSENKENVNNDKGKDSALENKKNDVEKNQPNNNENFKIDESKKEDHIENLEPIIDYKNFENKKLDFNTDLSKEVKIKPLDKKTILENIYKRTFSIKFTINDPNATNHLISPRDGTGTGWLFDYYKYENSNKYKLFLATNVHV</sequence>
<name>D4XWT5_9BACT</name>
<evidence type="ECO:0000313" key="5">
    <source>
        <dbReference type="Proteomes" id="UP000004757"/>
    </source>
</evidence>
<evidence type="ECO:0000313" key="4">
    <source>
        <dbReference type="EMBL" id="EFF41300.1"/>
    </source>
</evidence>
<dbReference type="Pfam" id="PF01732">
    <property type="entry name" value="Mycop_pep_DUF31"/>
    <property type="match status" value="1"/>
</dbReference>
<dbReference type="InterPro" id="IPR022382">
    <property type="entry name" value="Mycoplasma_peptidase_DUF31"/>
</dbReference>
<evidence type="ECO:0000256" key="2">
    <source>
        <dbReference type="SAM" id="SignalP"/>
    </source>
</evidence>
<feature type="domain" description="DUF31" evidence="3">
    <location>
        <begin position="136"/>
        <end position="195"/>
    </location>
</feature>
<comment type="caution">
    <text evidence="4">The sequence shown here is derived from an EMBL/GenBank/DDBJ whole genome shotgun (WGS) entry which is preliminary data.</text>
</comment>
<dbReference type="InterPro" id="IPR022381">
    <property type="entry name" value="Uncharacterised_MG067"/>
</dbReference>
<accession>D4XWT5</accession>
<dbReference type="PRINTS" id="PR00840">
    <property type="entry name" value="Y06768FAMILY"/>
</dbReference>
<protein>
    <submittedName>
        <fullName evidence="4">Conserved domain protein</fullName>
    </submittedName>
</protein>
<feature type="region of interest" description="Disordered" evidence="1">
    <location>
        <begin position="31"/>
        <end position="95"/>
    </location>
</feature>
<dbReference type="STRING" id="747682.MALL_0342"/>
<feature type="compositionally biased region" description="Basic and acidic residues" evidence="1">
    <location>
        <begin position="45"/>
        <end position="80"/>
    </location>
</feature>
<dbReference type="AlphaFoldDB" id="D4XWT5"/>
<keyword evidence="2" id="KW-0732">Signal</keyword>
<gene>
    <name evidence="4" type="ORF">MALL_0342</name>
</gene>
<reference evidence="4 5" key="1">
    <citation type="submission" date="2010-03" db="EMBL/GenBank/DDBJ databases">
        <authorList>
            <person name="Glass J.I."/>
            <person name="Benders G.A."/>
            <person name="Durkin A.S."/>
            <person name="Farmerie W.G."/>
            <person name="Hlavinka K."/>
            <person name="Hostetler J."/>
            <person name="Jackson J."/>
            <person name="May M.A."/>
            <person name="Miller R.H."/>
            <person name="Paralanov V."/>
            <person name="Radune D."/>
            <person name="Szczypinski B."/>
            <person name="Brown D.R."/>
        </authorList>
    </citation>
    <scope>NUCLEOTIDE SEQUENCE [LARGE SCALE GENOMIC DNA]</scope>
    <source>
        <strain evidence="4 5">A21JP2</strain>
    </source>
</reference>
<feature type="signal peptide" evidence="2">
    <location>
        <begin position="1"/>
        <end position="23"/>
    </location>
</feature>
<dbReference type="EMBL" id="ADNC01000027">
    <property type="protein sequence ID" value="EFF41300.1"/>
    <property type="molecule type" value="Genomic_DNA"/>
</dbReference>